<evidence type="ECO:0000259" key="17">
    <source>
        <dbReference type="PROSITE" id="PS50103"/>
    </source>
</evidence>
<dbReference type="Gene3D" id="3.30.70.330">
    <property type="match status" value="1"/>
</dbReference>
<evidence type="ECO:0000256" key="8">
    <source>
        <dbReference type="ARBA" id="ARBA00022884"/>
    </source>
</evidence>
<dbReference type="GO" id="GO:0071006">
    <property type="term" value="C:U2-type catalytic step 1 spliceosome"/>
    <property type="evidence" value="ECO:0007669"/>
    <property type="project" value="TreeGrafter"/>
</dbReference>
<evidence type="ECO:0000313" key="18">
    <source>
        <dbReference type="EMBL" id="CAG9327003.1"/>
    </source>
</evidence>
<name>A0AAU9JZ54_9CILI</name>
<evidence type="ECO:0000256" key="4">
    <source>
        <dbReference type="ARBA" id="ARBA00022723"/>
    </source>
</evidence>
<evidence type="ECO:0000259" key="15">
    <source>
        <dbReference type="PROSITE" id="PS50020"/>
    </source>
</evidence>
<evidence type="ECO:0000256" key="5">
    <source>
        <dbReference type="ARBA" id="ARBA00022728"/>
    </source>
</evidence>
<keyword evidence="19" id="KW-1185">Reference proteome</keyword>
<dbReference type="EMBL" id="CAJZBQ010000041">
    <property type="protein sequence ID" value="CAG9327003.1"/>
    <property type="molecule type" value="Genomic_DNA"/>
</dbReference>
<evidence type="ECO:0000259" key="16">
    <source>
        <dbReference type="PROSITE" id="PS50102"/>
    </source>
</evidence>
<dbReference type="InterPro" id="IPR001202">
    <property type="entry name" value="WW_dom"/>
</dbReference>
<comment type="similarity">
    <text evidence="2">Belongs to the RRM CWC2 family.</text>
</comment>
<keyword evidence="7 12" id="KW-0862">Zinc</keyword>
<keyword evidence="10" id="KW-0539">Nucleus</keyword>
<evidence type="ECO:0000256" key="2">
    <source>
        <dbReference type="ARBA" id="ARBA00008024"/>
    </source>
</evidence>
<dbReference type="InterPro" id="IPR000571">
    <property type="entry name" value="Znf_CCCH"/>
</dbReference>
<dbReference type="AlphaFoldDB" id="A0AAU9JZ54"/>
<keyword evidence="3" id="KW-0507">mRNA processing</keyword>
<dbReference type="Proteomes" id="UP001162131">
    <property type="component" value="Unassembled WGS sequence"/>
</dbReference>
<feature type="domain" description="WW" evidence="15">
    <location>
        <begin position="75"/>
        <end position="103"/>
    </location>
</feature>
<keyword evidence="4 12" id="KW-0479">Metal-binding</keyword>
<feature type="coiled-coil region" evidence="13">
    <location>
        <begin position="415"/>
        <end position="449"/>
    </location>
</feature>
<evidence type="ECO:0000256" key="13">
    <source>
        <dbReference type="SAM" id="Coils"/>
    </source>
</evidence>
<evidence type="ECO:0000256" key="12">
    <source>
        <dbReference type="PROSITE-ProRule" id="PRU00723"/>
    </source>
</evidence>
<reference evidence="18" key="1">
    <citation type="submission" date="2021-09" db="EMBL/GenBank/DDBJ databases">
        <authorList>
            <consortium name="AG Swart"/>
            <person name="Singh M."/>
            <person name="Singh A."/>
            <person name="Seah K."/>
            <person name="Emmerich C."/>
        </authorList>
    </citation>
    <scope>NUCLEOTIDE SEQUENCE</scope>
    <source>
        <strain evidence="18">ATCC30299</strain>
    </source>
</reference>
<feature type="domain" description="C3H1-type" evidence="17">
    <location>
        <begin position="210"/>
        <end position="237"/>
    </location>
</feature>
<evidence type="ECO:0000256" key="7">
    <source>
        <dbReference type="ARBA" id="ARBA00022833"/>
    </source>
</evidence>
<dbReference type="InterPro" id="IPR034181">
    <property type="entry name" value="Cwc2_RRM"/>
</dbReference>
<dbReference type="InterPro" id="IPR032297">
    <property type="entry name" value="Torus"/>
</dbReference>
<evidence type="ECO:0000313" key="19">
    <source>
        <dbReference type="Proteomes" id="UP001162131"/>
    </source>
</evidence>
<dbReference type="InterPro" id="IPR000504">
    <property type="entry name" value="RRM_dom"/>
</dbReference>
<feature type="compositionally biased region" description="Basic and acidic residues" evidence="14">
    <location>
        <begin position="393"/>
        <end position="407"/>
    </location>
</feature>
<dbReference type="InterPro" id="IPR029071">
    <property type="entry name" value="Ubiquitin-like_domsf"/>
</dbReference>
<feature type="zinc finger region" description="C3H1-type" evidence="12">
    <location>
        <begin position="210"/>
        <end position="237"/>
    </location>
</feature>
<keyword evidence="6 12" id="KW-0863">Zinc-finger</keyword>
<dbReference type="GO" id="GO:0000974">
    <property type="term" value="C:Prp19 complex"/>
    <property type="evidence" value="ECO:0007669"/>
    <property type="project" value="TreeGrafter"/>
</dbReference>
<dbReference type="SMART" id="SM00360">
    <property type="entry name" value="RRM"/>
    <property type="match status" value="1"/>
</dbReference>
<keyword evidence="8 11" id="KW-0694">RNA-binding</keyword>
<evidence type="ECO:0000256" key="3">
    <source>
        <dbReference type="ARBA" id="ARBA00022664"/>
    </source>
</evidence>
<dbReference type="GO" id="GO:0017070">
    <property type="term" value="F:U6 snRNA binding"/>
    <property type="evidence" value="ECO:0007669"/>
    <property type="project" value="TreeGrafter"/>
</dbReference>
<dbReference type="GO" id="GO:0071007">
    <property type="term" value="C:U2-type catalytic step 2 spliceosome"/>
    <property type="evidence" value="ECO:0007669"/>
    <property type="project" value="TreeGrafter"/>
</dbReference>
<dbReference type="Pfam" id="PF16131">
    <property type="entry name" value="Torus"/>
    <property type="match status" value="1"/>
</dbReference>
<accession>A0AAU9JZ54</accession>
<dbReference type="GO" id="GO:0008270">
    <property type="term" value="F:zinc ion binding"/>
    <property type="evidence" value="ECO:0007669"/>
    <property type="project" value="UniProtKB-KW"/>
</dbReference>
<proteinExistence type="inferred from homology"/>
<dbReference type="GO" id="GO:0036002">
    <property type="term" value="F:pre-mRNA binding"/>
    <property type="evidence" value="ECO:0007669"/>
    <property type="project" value="TreeGrafter"/>
</dbReference>
<dbReference type="GO" id="GO:0008380">
    <property type="term" value="P:RNA splicing"/>
    <property type="evidence" value="ECO:0007669"/>
    <property type="project" value="UniProtKB-KW"/>
</dbReference>
<feature type="compositionally biased region" description="Basic and acidic residues" evidence="14">
    <location>
        <begin position="368"/>
        <end position="385"/>
    </location>
</feature>
<evidence type="ECO:0000256" key="11">
    <source>
        <dbReference type="PROSITE-ProRule" id="PRU00176"/>
    </source>
</evidence>
<keyword evidence="13" id="KW-0175">Coiled coil</keyword>
<dbReference type="InterPro" id="IPR035979">
    <property type="entry name" value="RBD_domain_sf"/>
</dbReference>
<evidence type="ECO:0000256" key="9">
    <source>
        <dbReference type="ARBA" id="ARBA00023187"/>
    </source>
</evidence>
<dbReference type="PROSITE" id="PS50102">
    <property type="entry name" value="RRM"/>
    <property type="match status" value="1"/>
</dbReference>
<dbReference type="InterPro" id="IPR012677">
    <property type="entry name" value="Nucleotide-bd_a/b_plait_sf"/>
</dbReference>
<feature type="domain" description="RRM" evidence="16">
    <location>
        <begin position="275"/>
        <end position="355"/>
    </location>
</feature>
<dbReference type="PROSITE" id="PS50103">
    <property type="entry name" value="ZF_C3H1"/>
    <property type="match status" value="1"/>
</dbReference>
<dbReference type="FunFam" id="3.30.70.330:FF:000502">
    <property type="entry name" value="Pre-mRNA-splicing factor cwc2, putative"/>
    <property type="match status" value="1"/>
</dbReference>
<dbReference type="GO" id="GO:0006397">
    <property type="term" value="P:mRNA processing"/>
    <property type="evidence" value="ECO:0007669"/>
    <property type="project" value="UniProtKB-KW"/>
</dbReference>
<dbReference type="SUPFAM" id="SSF54236">
    <property type="entry name" value="Ubiquitin-like"/>
    <property type="match status" value="1"/>
</dbReference>
<dbReference type="PANTHER" id="PTHR14089:SF2">
    <property type="entry name" value="PRE-MRNA-SPLICING FACTOR CWC2"/>
    <property type="match status" value="1"/>
</dbReference>
<comment type="subcellular location">
    <subcellularLocation>
        <location evidence="1">Nucleus</location>
    </subcellularLocation>
</comment>
<evidence type="ECO:0000256" key="14">
    <source>
        <dbReference type="SAM" id="MobiDB-lite"/>
    </source>
</evidence>
<evidence type="ECO:0000256" key="10">
    <source>
        <dbReference type="ARBA" id="ARBA00023242"/>
    </source>
</evidence>
<feature type="region of interest" description="Disordered" evidence="14">
    <location>
        <begin position="361"/>
        <end position="415"/>
    </location>
</feature>
<organism evidence="18 19">
    <name type="scientific">Blepharisma stoltei</name>
    <dbReference type="NCBI Taxonomy" id="1481888"/>
    <lineage>
        <taxon>Eukaryota</taxon>
        <taxon>Sar</taxon>
        <taxon>Alveolata</taxon>
        <taxon>Ciliophora</taxon>
        <taxon>Postciliodesmatophora</taxon>
        <taxon>Heterotrichea</taxon>
        <taxon>Heterotrichida</taxon>
        <taxon>Blepharismidae</taxon>
        <taxon>Blepharisma</taxon>
    </lineage>
</organism>
<keyword evidence="5" id="KW-0747">Spliceosome</keyword>
<comment type="caution">
    <text evidence="18">The sequence shown here is derived from an EMBL/GenBank/DDBJ whole genome shotgun (WGS) entry which is preliminary data.</text>
</comment>
<sequence length="468" mass="55123">MTEIRVKEGDGKILLTMPTDRNTTVNDIVVAIHEQKQIPLDKISLLLPNDLPLELNKKLHHYNNPTDIFLATEVWLSYYSEEHQKAYYYDPYEKETKWELPIWAKAAPGPEGENVELLDLFQPKDKHAKYSHLIRPSDWLEGKNYLKRPARKQIEKSYNKDYAYKQGDDEYNIWYDKYFNDRGVKERAPASTRCDPIKDIGYCKADIYEPETAYLCLHFIRGCCSEGANCRFFHHMPSLEECKKIQPIKDIFGRTRHANHRDDMQGIGCFQKESRTLYVSDIKLPPGDDPIQQVNEMLWRHFSIWGRVEDVTFIPQKCIAFIKYYHRCYAEIAKEAMTNQALDYDEMLSIKWANDDQNPARESQYSELWHKQQIEKEREDKGKKNSEKKKGKGKVEKDNKVEFDLPKKLPPPVDVTELERQLKEEDEEKQKIDERMKKMNNILDRIKVEQPETLAEIIFPAGIDPTIP</sequence>
<dbReference type="CDD" id="cd17039">
    <property type="entry name" value="Ubl_ubiquitin_like"/>
    <property type="match status" value="1"/>
</dbReference>
<dbReference type="PANTHER" id="PTHR14089">
    <property type="entry name" value="PRE-MRNA-SPLICING FACTOR RBM22"/>
    <property type="match status" value="1"/>
</dbReference>
<gene>
    <name evidence="18" type="ORF">BSTOLATCC_MIC42261</name>
</gene>
<keyword evidence="9" id="KW-0508">mRNA splicing</keyword>
<dbReference type="SUPFAM" id="SSF54928">
    <property type="entry name" value="RNA-binding domain, RBD"/>
    <property type="match status" value="1"/>
</dbReference>
<protein>
    <submittedName>
        <fullName evidence="18">Uncharacterized protein</fullName>
    </submittedName>
</protein>
<evidence type="ECO:0000256" key="6">
    <source>
        <dbReference type="ARBA" id="ARBA00022771"/>
    </source>
</evidence>
<dbReference type="CDD" id="cd12360">
    <property type="entry name" value="RRM_cwf2"/>
    <property type="match status" value="1"/>
</dbReference>
<dbReference type="InterPro" id="IPR039171">
    <property type="entry name" value="Cwc2/Slt11"/>
</dbReference>
<dbReference type="PROSITE" id="PS50020">
    <property type="entry name" value="WW_DOMAIN_2"/>
    <property type="match status" value="1"/>
</dbReference>
<evidence type="ECO:0000256" key="1">
    <source>
        <dbReference type="ARBA" id="ARBA00004123"/>
    </source>
</evidence>